<dbReference type="GO" id="GO:0016874">
    <property type="term" value="F:ligase activity"/>
    <property type="evidence" value="ECO:0007669"/>
    <property type="project" value="TreeGrafter"/>
</dbReference>
<organism evidence="3">
    <name type="scientific">Aphanomyces invadans</name>
    <dbReference type="NCBI Taxonomy" id="157072"/>
    <lineage>
        <taxon>Eukaryota</taxon>
        <taxon>Sar</taxon>
        <taxon>Stramenopiles</taxon>
        <taxon>Oomycota</taxon>
        <taxon>Saprolegniomycetes</taxon>
        <taxon>Saprolegniales</taxon>
        <taxon>Verrucalvaceae</taxon>
        <taxon>Aphanomyces</taxon>
    </lineage>
</organism>
<feature type="region of interest" description="Disordered" evidence="1">
    <location>
        <begin position="1"/>
        <end position="23"/>
    </location>
</feature>
<dbReference type="SUPFAM" id="SSF54001">
    <property type="entry name" value="Cysteine proteinases"/>
    <property type="match status" value="1"/>
</dbReference>
<evidence type="ECO:0000259" key="2">
    <source>
        <dbReference type="PROSITE" id="PS50911"/>
    </source>
</evidence>
<dbReference type="VEuPathDB" id="FungiDB:H310_01266"/>
<evidence type="ECO:0000313" key="3">
    <source>
        <dbReference type="EMBL" id="ETW08747.1"/>
    </source>
</evidence>
<dbReference type="Gene3D" id="3.90.1720.10">
    <property type="entry name" value="endopeptidase domain like (from Nostoc punctiforme)"/>
    <property type="match status" value="1"/>
</dbReference>
<dbReference type="EMBL" id="KI913953">
    <property type="protein sequence ID" value="ETW08747.1"/>
    <property type="molecule type" value="Genomic_DNA"/>
</dbReference>
<dbReference type="RefSeq" id="XP_008862552.1">
    <property type="nucleotide sequence ID" value="XM_008864330.1"/>
</dbReference>
<feature type="domain" description="Peptidase C51" evidence="2">
    <location>
        <begin position="46"/>
        <end position="198"/>
    </location>
</feature>
<dbReference type="eggNOG" id="ENOG502S3AK">
    <property type="taxonomic scope" value="Eukaryota"/>
</dbReference>
<evidence type="ECO:0000256" key="1">
    <source>
        <dbReference type="SAM" id="MobiDB-lite"/>
    </source>
</evidence>
<name>A0A024US70_9STRA</name>
<reference evidence="3" key="1">
    <citation type="submission" date="2013-12" db="EMBL/GenBank/DDBJ databases">
        <title>The Genome Sequence of Aphanomyces invadans NJM9701.</title>
        <authorList>
            <consortium name="The Broad Institute Genomics Platform"/>
            <person name="Russ C."/>
            <person name="Tyler B."/>
            <person name="van West P."/>
            <person name="Dieguez-Uribeondo J."/>
            <person name="Young S.K."/>
            <person name="Zeng Q."/>
            <person name="Gargeya S."/>
            <person name="Fitzgerald M."/>
            <person name="Abouelleil A."/>
            <person name="Alvarado L."/>
            <person name="Chapman S.B."/>
            <person name="Gainer-Dewar J."/>
            <person name="Goldberg J."/>
            <person name="Griggs A."/>
            <person name="Gujja S."/>
            <person name="Hansen M."/>
            <person name="Howarth C."/>
            <person name="Imamovic A."/>
            <person name="Ireland A."/>
            <person name="Larimer J."/>
            <person name="McCowan C."/>
            <person name="Murphy C."/>
            <person name="Pearson M."/>
            <person name="Poon T.W."/>
            <person name="Priest M."/>
            <person name="Roberts A."/>
            <person name="Saif S."/>
            <person name="Shea T."/>
            <person name="Sykes S."/>
            <person name="Wortman J."/>
            <person name="Nusbaum C."/>
            <person name="Birren B."/>
        </authorList>
    </citation>
    <scope>NUCLEOTIDE SEQUENCE [LARGE SCALE GENOMIC DNA]</scope>
    <source>
        <strain evidence="3">NJM9701</strain>
    </source>
</reference>
<dbReference type="Pfam" id="PF05257">
    <property type="entry name" value="CHAP"/>
    <property type="match status" value="1"/>
</dbReference>
<gene>
    <name evidence="3" type="ORF">H310_01266</name>
</gene>
<protein>
    <recommendedName>
        <fullName evidence="2">Peptidase C51 domain-containing protein</fullName>
    </recommendedName>
</protein>
<dbReference type="PANTHER" id="PTHR30094">
    <property type="entry name" value="BIFUNCTIONAL GLUTATHIONYLSPERMIDINE SYNTHETASE/AMIDASE-RELATED"/>
    <property type="match status" value="1"/>
</dbReference>
<dbReference type="InterPro" id="IPR038765">
    <property type="entry name" value="Papain-like_cys_pep_sf"/>
</dbReference>
<dbReference type="GeneID" id="20078316"/>
<proteinExistence type="predicted"/>
<dbReference type="PANTHER" id="PTHR30094:SF0">
    <property type="entry name" value="BIFUNCTIONAL GLUTATHIONYLSPERMIDINE SYNTHETASE_AMIDASE-RELATED"/>
    <property type="match status" value="1"/>
</dbReference>
<dbReference type="InterPro" id="IPR007921">
    <property type="entry name" value="CHAP_dom"/>
</dbReference>
<sequence length="381" mass="42201">MATHSQRRWPGDNTSGEKPTPVGMVHGAVLGNYDGVEGYNNNYKNNPHADDENYDGSNFLNGVCTGMKWQCVEYARRYWIVKRGIVLPSLSWAAHIWDRITHVSRLGDFAIVPLKKFPNFGTEKPEVGDFLVYKSTPSQWVGHVAVVADVVTKDNGTLTVYVAEQNVHNDKMWIGGHYADELHLVTGTSRDGQTTYSITHPDPDLVLEGWVRPALDEAVLRAPWTRPLARLPLNGVYCKESAIALQKFVGSYPDGSHGGMTNTDLRNILRQHGEPNEAPKTPNPVELVHCLRLFLARHWALARPHPVEAGSNDSDKDLIAVCPGNTNCVCRVIRREEIHPTSGEGVPAPVCHTTKALQGFLNSVHHPHDLRSAALLVETTK</sequence>
<dbReference type="PROSITE" id="PS50911">
    <property type="entry name" value="CHAP"/>
    <property type="match status" value="1"/>
</dbReference>
<dbReference type="AlphaFoldDB" id="A0A024US70"/>
<dbReference type="InterPro" id="IPR051705">
    <property type="entry name" value="Gsp_Synthetase/Amidase"/>
</dbReference>
<accession>A0A024US70</accession>
<dbReference type="OrthoDB" id="299748at2759"/>